<accession>A0A5M8NZI1</accession>
<dbReference type="AlphaFoldDB" id="A0A5M8NZI1"/>
<protein>
    <submittedName>
        <fullName evidence="1">Uncharacterized protein</fullName>
    </submittedName>
</protein>
<gene>
    <name evidence="1" type="ORF">EZS26_002309</name>
</gene>
<proteinExistence type="predicted"/>
<evidence type="ECO:0000313" key="2">
    <source>
        <dbReference type="Proteomes" id="UP000324575"/>
    </source>
</evidence>
<dbReference type="EMBL" id="SNRX01000017">
    <property type="protein sequence ID" value="KAA6301565.1"/>
    <property type="molecule type" value="Genomic_DNA"/>
</dbReference>
<reference evidence="1 2" key="1">
    <citation type="submission" date="2019-03" db="EMBL/GenBank/DDBJ databases">
        <title>Single cell metagenomics reveals metabolic interactions within the superorganism composed of flagellate Streblomastix strix and complex community of Bacteroidetes bacteria on its surface.</title>
        <authorList>
            <person name="Treitli S.C."/>
            <person name="Kolisko M."/>
            <person name="Husnik F."/>
            <person name="Keeling P."/>
            <person name="Hampl V."/>
        </authorList>
    </citation>
    <scope>NUCLEOTIDE SEQUENCE [LARGE SCALE GENOMIC DNA]</scope>
    <source>
        <strain evidence="1">St1</strain>
    </source>
</reference>
<comment type="caution">
    <text evidence="1">The sequence shown here is derived from an EMBL/GenBank/DDBJ whole genome shotgun (WGS) entry which is preliminary data.</text>
</comment>
<name>A0A5M8NZI1_9BACT</name>
<organism evidence="1 2">
    <name type="scientific">Candidatus Ordinivivax streblomastigis</name>
    <dbReference type="NCBI Taxonomy" id="2540710"/>
    <lineage>
        <taxon>Bacteria</taxon>
        <taxon>Pseudomonadati</taxon>
        <taxon>Bacteroidota</taxon>
        <taxon>Bacteroidia</taxon>
        <taxon>Bacteroidales</taxon>
        <taxon>Candidatus Ordinivivax</taxon>
    </lineage>
</organism>
<dbReference type="Proteomes" id="UP000324575">
    <property type="component" value="Unassembled WGS sequence"/>
</dbReference>
<sequence>MQRIVEIGDVALDLGNIKEARWEQGDDEHFSKIIVKLLTGREYVKNPYTDDWEFYEPEIVIKFGNDNTGNRCFKELMKNWGNYLDAIQTK</sequence>
<evidence type="ECO:0000313" key="1">
    <source>
        <dbReference type="EMBL" id="KAA6301565.1"/>
    </source>
</evidence>